<sequence length="582" mass="63041">MFVIPRLPAFFLPGPAGRAAPAYNTPRVQAWLRCALLVALVWVAFAWAFLHEFDLMRASRQRLTVSTSKGFAEFVRLHMLAVDGEMLRLRDHFLATGRVPPQAEVQAQMGALAPLVVQVAVAGADGRMLASSLPLDPRVSIADRPHFRVFAEDDAERLYLSTPVVGRVSRKMSLQMVRPLHDAQGRFAGVIVASVDPLWLQHYFGSVDAFSEDGRVLVVGRADGVVRARFAEDGLSWGQDMSASSCWPAMRRDAMGSCAAHSVIDHARRLVGFHEVRGYPLLVSASLPDLQPLEVFDARLAVAALAAAALSLALAWVTWLTVRRAEEQDRVIERLRASEAREMQANRMKSSFIASVSHELRTPLNSILGFSELIREQSAEPDTRHFSELIHGSGKHLHALVNTLLDLAKIEAGRMEVELEPVELNRLVATLAEVHRVSAQRKGLVLTLGLATPGPVMAETDRTKLVQVLNNVLHNAVKFTPAGSVSVSAGLGSDGHYTIRVADTGVGIPADRLAHVFERFGPAGGEPGAEQGTGLGLALSRELMFLLGGTVSLSSREGTGTQVEIRVPGARIAQDAPQEATA</sequence>
<name>A0ABR9SG75_9BURK</name>
<evidence type="ECO:0000256" key="3">
    <source>
        <dbReference type="ARBA" id="ARBA00022553"/>
    </source>
</evidence>
<dbReference type="CDD" id="cd00082">
    <property type="entry name" value="HisKA"/>
    <property type="match status" value="1"/>
</dbReference>
<keyword evidence="5" id="KW-0418">Kinase</keyword>
<comment type="catalytic activity">
    <reaction evidence="1">
        <text>ATP + protein L-histidine = ADP + protein N-phospho-L-histidine.</text>
        <dbReference type="EC" id="2.7.13.3"/>
    </reaction>
</comment>
<comment type="caution">
    <text evidence="9">The sequence shown here is derived from an EMBL/GenBank/DDBJ whole genome shotgun (WGS) entry which is preliminary data.</text>
</comment>
<evidence type="ECO:0000256" key="5">
    <source>
        <dbReference type="ARBA" id="ARBA00022777"/>
    </source>
</evidence>
<accession>A0ABR9SG75</accession>
<dbReference type="InterPro" id="IPR050736">
    <property type="entry name" value="Sensor_HK_Regulatory"/>
</dbReference>
<dbReference type="PROSITE" id="PS50109">
    <property type="entry name" value="HIS_KIN"/>
    <property type="match status" value="1"/>
</dbReference>
<protein>
    <recommendedName>
        <fullName evidence="2">histidine kinase</fullName>
        <ecNumber evidence="2">2.7.13.3</ecNumber>
    </recommendedName>
</protein>
<feature type="transmembrane region" description="Helical" evidence="7">
    <location>
        <begin position="300"/>
        <end position="322"/>
    </location>
</feature>
<dbReference type="CDD" id="cd12915">
    <property type="entry name" value="PDC2_DGC_like"/>
    <property type="match status" value="1"/>
</dbReference>
<evidence type="ECO:0000256" key="4">
    <source>
        <dbReference type="ARBA" id="ARBA00022679"/>
    </source>
</evidence>
<keyword evidence="10" id="KW-1185">Reference proteome</keyword>
<keyword evidence="4" id="KW-0808">Transferase</keyword>
<organism evidence="9 10">
    <name type="scientific">Ramlibacter aquaticus</name>
    <dbReference type="NCBI Taxonomy" id="2780094"/>
    <lineage>
        <taxon>Bacteria</taxon>
        <taxon>Pseudomonadati</taxon>
        <taxon>Pseudomonadota</taxon>
        <taxon>Betaproteobacteria</taxon>
        <taxon>Burkholderiales</taxon>
        <taxon>Comamonadaceae</taxon>
        <taxon>Ramlibacter</taxon>
    </lineage>
</organism>
<dbReference type="InterPro" id="IPR003661">
    <property type="entry name" value="HisK_dim/P_dom"/>
</dbReference>
<dbReference type="Gene3D" id="3.30.565.10">
    <property type="entry name" value="Histidine kinase-like ATPase, C-terminal domain"/>
    <property type="match status" value="1"/>
</dbReference>
<keyword evidence="7" id="KW-1133">Transmembrane helix</keyword>
<dbReference type="InterPro" id="IPR036890">
    <property type="entry name" value="HATPase_C_sf"/>
</dbReference>
<dbReference type="PANTHER" id="PTHR43711">
    <property type="entry name" value="TWO-COMPONENT HISTIDINE KINASE"/>
    <property type="match status" value="1"/>
</dbReference>
<dbReference type="Proteomes" id="UP000715965">
    <property type="component" value="Unassembled WGS sequence"/>
</dbReference>
<dbReference type="PRINTS" id="PR00344">
    <property type="entry name" value="BCTRLSENSOR"/>
</dbReference>
<evidence type="ECO:0000256" key="6">
    <source>
        <dbReference type="ARBA" id="ARBA00023012"/>
    </source>
</evidence>
<dbReference type="Pfam" id="PF00512">
    <property type="entry name" value="HisKA"/>
    <property type="match status" value="1"/>
</dbReference>
<evidence type="ECO:0000259" key="8">
    <source>
        <dbReference type="PROSITE" id="PS50109"/>
    </source>
</evidence>
<evidence type="ECO:0000256" key="1">
    <source>
        <dbReference type="ARBA" id="ARBA00000085"/>
    </source>
</evidence>
<dbReference type="Gene3D" id="3.30.450.20">
    <property type="entry name" value="PAS domain"/>
    <property type="match status" value="2"/>
</dbReference>
<dbReference type="EMBL" id="JADDOJ010000047">
    <property type="protein sequence ID" value="MBE7941350.1"/>
    <property type="molecule type" value="Genomic_DNA"/>
</dbReference>
<evidence type="ECO:0000313" key="9">
    <source>
        <dbReference type="EMBL" id="MBE7941350.1"/>
    </source>
</evidence>
<dbReference type="CDD" id="cd12914">
    <property type="entry name" value="PDC1_DGC_like"/>
    <property type="match status" value="1"/>
</dbReference>
<dbReference type="RefSeq" id="WP_193780890.1">
    <property type="nucleotide sequence ID" value="NZ_JADDOJ010000047.1"/>
</dbReference>
<dbReference type="SMART" id="SM00388">
    <property type="entry name" value="HisKA"/>
    <property type="match status" value="1"/>
</dbReference>
<keyword evidence="7" id="KW-0472">Membrane</keyword>
<dbReference type="EC" id="2.7.13.3" evidence="2"/>
<evidence type="ECO:0000313" key="10">
    <source>
        <dbReference type="Proteomes" id="UP000715965"/>
    </source>
</evidence>
<evidence type="ECO:0000256" key="2">
    <source>
        <dbReference type="ARBA" id="ARBA00012438"/>
    </source>
</evidence>
<gene>
    <name evidence="9" type="ORF">IM725_12285</name>
</gene>
<dbReference type="Gene3D" id="1.10.287.130">
    <property type="match status" value="1"/>
</dbReference>
<keyword evidence="7" id="KW-0812">Transmembrane</keyword>
<dbReference type="InterPro" id="IPR036097">
    <property type="entry name" value="HisK_dim/P_sf"/>
</dbReference>
<evidence type="ECO:0000256" key="7">
    <source>
        <dbReference type="SAM" id="Phobius"/>
    </source>
</evidence>
<dbReference type="SMART" id="SM00387">
    <property type="entry name" value="HATPase_c"/>
    <property type="match status" value="1"/>
</dbReference>
<feature type="transmembrane region" description="Helical" evidence="7">
    <location>
        <begin position="29"/>
        <end position="50"/>
    </location>
</feature>
<feature type="domain" description="Histidine kinase" evidence="8">
    <location>
        <begin position="355"/>
        <end position="571"/>
    </location>
</feature>
<dbReference type="InterPro" id="IPR005467">
    <property type="entry name" value="His_kinase_dom"/>
</dbReference>
<keyword evidence="3" id="KW-0597">Phosphoprotein</keyword>
<dbReference type="SUPFAM" id="SSF55874">
    <property type="entry name" value="ATPase domain of HSP90 chaperone/DNA topoisomerase II/histidine kinase"/>
    <property type="match status" value="1"/>
</dbReference>
<dbReference type="SUPFAM" id="SSF47384">
    <property type="entry name" value="Homodimeric domain of signal transducing histidine kinase"/>
    <property type="match status" value="1"/>
</dbReference>
<proteinExistence type="predicted"/>
<dbReference type="InterPro" id="IPR003594">
    <property type="entry name" value="HATPase_dom"/>
</dbReference>
<keyword evidence="6" id="KW-0902">Two-component regulatory system</keyword>
<dbReference type="InterPro" id="IPR004358">
    <property type="entry name" value="Sig_transdc_His_kin-like_C"/>
</dbReference>
<dbReference type="PANTHER" id="PTHR43711:SF26">
    <property type="entry name" value="SENSOR HISTIDINE KINASE RCSC"/>
    <property type="match status" value="1"/>
</dbReference>
<dbReference type="Pfam" id="PF02518">
    <property type="entry name" value="HATPase_c"/>
    <property type="match status" value="1"/>
</dbReference>
<reference evidence="9 10" key="1">
    <citation type="submission" date="2020-10" db="EMBL/GenBank/DDBJ databases">
        <title>Draft genome of Ramlibacter aquaticus LMG 30558.</title>
        <authorList>
            <person name="Props R."/>
        </authorList>
    </citation>
    <scope>NUCLEOTIDE SEQUENCE [LARGE SCALE GENOMIC DNA]</scope>
    <source>
        <strain evidence="9 10">LMG 30558</strain>
    </source>
</reference>